<name>A0ABT4B928_9ACTN</name>
<dbReference type="Pfam" id="PF00583">
    <property type="entry name" value="Acetyltransf_1"/>
    <property type="match status" value="1"/>
</dbReference>
<evidence type="ECO:0000256" key="1">
    <source>
        <dbReference type="ARBA" id="ARBA00022679"/>
    </source>
</evidence>
<keyword evidence="1" id="KW-0808">Transferase</keyword>
<dbReference type="InterPro" id="IPR016181">
    <property type="entry name" value="Acyl_CoA_acyltransferase"/>
</dbReference>
<dbReference type="Proteomes" id="UP001151002">
    <property type="component" value="Unassembled WGS sequence"/>
</dbReference>
<keyword evidence="2" id="KW-0012">Acyltransferase</keyword>
<dbReference type="InterPro" id="IPR050832">
    <property type="entry name" value="Bact_Acetyltransf"/>
</dbReference>
<feature type="domain" description="N-acetyltransferase" evidence="3">
    <location>
        <begin position="3"/>
        <end position="168"/>
    </location>
</feature>
<evidence type="ECO:0000313" key="5">
    <source>
        <dbReference type="Proteomes" id="UP001151002"/>
    </source>
</evidence>
<organism evidence="4 5">
    <name type="scientific">Paractinoplanes pyxinae</name>
    <dbReference type="NCBI Taxonomy" id="2997416"/>
    <lineage>
        <taxon>Bacteria</taxon>
        <taxon>Bacillati</taxon>
        <taxon>Actinomycetota</taxon>
        <taxon>Actinomycetes</taxon>
        <taxon>Micromonosporales</taxon>
        <taxon>Micromonosporaceae</taxon>
        <taxon>Paractinoplanes</taxon>
    </lineage>
</organism>
<dbReference type="Gene3D" id="3.40.630.30">
    <property type="match status" value="1"/>
</dbReference>
<dbReference type="EMBL" id="JAPNTZ010000013">
    <property type="protein sequence ID" value="MCY1142966.1"/>
    <property type="molecule type" value="Genomic_DNA"/>
</dbReference>
<dbReference type="SUPFAM" id="SSF55729">
    <property type="entry name" value="Acyl-CoA N-acyltransferases (Nat)"/>
    <property type="match status" value="1"/>
</dbReference>
<reference evidence="4" key="1">
    <citation type="submission" date="2022-11" db="EMBL/GenBank/DDBJ databases">
        <authorList>
            <person name="Somphong A."/>
            <person name="Phongsopitanun W."/>
        </authorList>
    </citation>
    <scope>NUCLEOTIDE SEQUENCE</scope>
    <source>
        <strain evidence="4">Pm04-4</strain>
    </source>
</reference>
<accession>A0ABT4B928</accession>
<dbReference type="PANTHER" id="PTHR43877:SF2">
    <property type="entry name" value="AMINOALKYLPHOSPHONATE N-ACETYLTRANSFERASE-RELATED"/>
    <property type="match status" value="1"/>
</dbReference>
<protein>
    <submittedName>
        <fullName evidence="4">GNAT family N-acetyltransferase</fullName>
    </submittedName>
</protein>
<gene>
    <name evidence="4" type="ORF">OWR29_33650</name>
</gene>
<evidence type="ECO:0000313" key="4">
    <source>
        <dbReference type="EMBL" id="MCY1142966.1"/>
    </source>
</evidence>
<dbReference type="PANTHER" id="PTHR43877">
    <property type="entry name" value="AMINOALKYLPHOSPHONATE N-ACETYLTRANSFERASE-RELATED-RELATED"/>
    <property type="match status" value="1"/>
</dbReference>
<evidence type="ECO:0000259" key="3">
    <source>
        <dbReference type="PROSITE" id="PS51186"/>
    </source>
</evidence>
<dbReference type="RefSeq" id="WP_267567415.1">
    <property type="nucleotide sequence ID" value="NZ_JAPNTZ010000013.1"/>
</dbReference>
<dbReference type="PROSITE" id="PS51186">
    <property type="entry name" value="GNAT"/>
    <property type="match status" value="1"/>
</dbReference>
<sequence length="181" mass="19644">MRVSLRTAEEVDLMAVGSVHQRSRVAAYAGILSPETLELRTAEAFGEWWTERYRWERDTHVLTVALSEGDVVGFTYVGPSETPDAAELYAIHVSPSLVGAGVGRLLMVDALEKLAAIGGSRAVLWVLKDNTRARRFYEAGGWVADGAERNEPVNGEPVDQLRYSLTWPGSVSSGLGGSARP</sequence>
<proteinExistence type="predicted"/>
<dbReference type="CDD" id="cd04301">
    <property type="entry name" value="NAT_SF"/>
    <property type="match status" value="1"/>
</dbReference>
<evidence type="ECO:0000256" key="2">
    <source>
        <dbReference type="ARBA" id="ARBA00023315"/>
    </source>
</evidence>
<keyword evidence="5" id="KW-1185">Reference proteome</keyword>
<dbReference type="InterPro" id="IPR000182">
    <property type="entry name" value="GNAT_dom"/>
</dbReference>
<comment type="caution">
    <text evidence="4">The sequence shown here is derived from an EMBL/GenBank/DDBJ whole genome shotgun (WGS) entry which is preliminary data.</text>
</comment>